<dbReference type="KEGG" id="adu:107468216"/>
<evidence type="ECO:0000313" key="2">
    <source>
        <dbReference type="RefSeq" id="XP_015942960.1"/>
    </source>
</evidence>
<dbReference type="PANTHER" id="PTHR47482">
    <property type="entry name" value="OS11G0632001 PROTEIN"/>
    <property type="match status" value="1"/>
</dbReference>
<organism evidence="1 2">
    <name type="scientific">Arachis duranensis</name>
    <name type="common">Wild peanut</name>
    <dbReference type="NCBI Taxonomy" id="130453"/>
    <lineage>
        <taxon>Eukaryota</taxon>
        <taxon>Viridiplantae</taxon>
        <taxon>Streptophyta</taxon>
        <taxon>Embryophyta</taxon>
        <taxon>Tracheophyta</taxon>
        <taxon>Spermatophyta</taxon>
        <taxon>Magnoliopsida</taxon>
        <taxon>eudicotyledons</taxon>
        <taxon>Gunneridae</taxon>
        <taxon>Pentapetalae</taxon>
        <taxon>rosids</taxon>
        <taxon>fabids</taxon>
        <taxon>Fabales</taxon>
        <taxon>Fabaceae</taxon>
        <taxon>Papilionoideae</taxon>
        <taxon>50 kb inversion clade</taxon>
        <taxon>dalbergioids sensu lato</taxon>
        <taxon>Dalbergieae</taxon>
        <taxon>Pterocarpus clade</taxon>
        <taxon>Arachis</taxon>
    </lineage>
</organism>
<dbReference type="RefSeq" id="XP_015942960.1">
    <property type="nucleotide sequence ID" value="XM_016087474.1"/>
</dbReference>
<keyword evidence="1" id="KW-1185">Reference proteome</keyword>
<dbReference type="AlphaFoldDB" id="A0A6P4BIW5"/>
<protein>
    <submittedName>
        <fullName evidence="2">Uncharacterized protein LOC107468216</fullName>
    </submittedName>
</protein>
<name>A0A6P4BIW5_ARADU</name>
<evidence type="ECO:0000313" key="1">
    <source>
        <dbReference type="Proteomes" id="UP000515211"/>
    </source>
</evidence>
<dbReference type="Proteomes" id="UP000515211">
    <property type="component" value="Chromosome 10"/>
</dbReference>
<reference evidence="2" key="2">
    <citation type="submission" date="2025-08" db="UniProtKB">
        <authorList>
            <consortium name="RefSeq"/>
        </authorList>
    </citation>
    <scope>IDENTIFICATION</scope>
    <source>
        <tissue evidence="2">Whole plant</tissue>
    </source>
</reference>
<dbReference type="GeneID" id="107468216"/>
<accession>A0A6P4BIW5</accession>
<dbReference type="PANTHER" id="PTHR47482:SF5">
    <property type="entry name" value="FAR1 DOMAIN-CONTAINING PROTEIN"/>
    <property type="match status" value="1"/>
</dbReference>
<proteinExistence type="predicted"/>
<gene>
    <name evidence="2" type="primary">LOC107468216</name>
</gene>
<sequence length="130" mass="15510">MQVRMDDESGRWYVAYLSDEHNYPILELRFSFILPSHRRMSEMNIEQMNNMCKGDISISRIHAFMASLVGGYYNVPYTTRDMHNVNTKQRREGGLDEESCLRYLRECKANDPALYYKEIVDRKDMLQHLF</sequence>
<reference evidence="1" key="1">
    <citation type="journal article" date="2016" name="Nat. Genet.">
        <title>The genome sequences of Arachis duranensis and Arachis ipaensis, the diploid ancestors of cultivated peanut.</title>
        <authorList>
            <person name="Bertioli D.J."/>
            <person name="Cannon S.B."/>
            <person name="Froenicke L."/>
            <person name="Huang G."/>
            <person name="Farmer A.D."/>
            <person name="Cannon E.K."/>
            <person name="Liu X."/>
            <person name="Gao D."/>
            <person name="Clevenger J."/>
            <person name="Dash S."/>
            <person name="Ren L."/>
            <person name="Moretzsohn M.C."/>
            <person name="Shirasawa K."/>
            <person name="Huang W."/>
            <person name="Vidigal B."/>
            <person name="Abernathy B."/>
            <person name="Chu Y."/>
            <person name="Niederhuth C.E."/>
            <person name="Umale P."/>
            <person name="Araujo A.C."/>
            <person name="Kozik A."/>
            <person name="Kim K.D."/>
            <person name="Burow M.D."/>
            <person name="Varshney R.K."/>
            <person name="Wang X."/>
            <person name="Zhang X."/>
            <person name="Barkley N."/>
            <person name="Guimaraes P.M."/>
            <person name="Isobe S."/>
            <person name="Guo B."/>
            <person name="Liao B."/>
            <person name="Stalker H.T."/>
            <person name="Schmitz R.J."/>
            <person name="Scheffler B.E."/>
            <person name="Leal-Bertioli S.C."/>
            <person name="Xun X."/>
            <person name="Jackson S.A."/>
            <person name="Michelmore R."/>
            <person name="Ozias-Akins P."/>
        </authorList>
    </citation>
    <scope>NUCLEOTIDE SEQUENCE [LARGE SCALE GENOMIC DNA]</scope>
    <source>
        <strain evidence="1">cv. V14167</strain>
    </source>
</reference>